<proteinExistence type="predicted"/>
<dbReference type="Proteomes" id="UP000831701">
    <property type="component" value="Chromosome 9"/>
</dbReference>
<accession>A0ACB8WJC1</accession>
<sequence length="549" mass="61308">MIYDVIFHPDTLHIASKNKRFMDMVVSTALQGVQDAFKVTLDKNNVREMRAKYKGTPHPCIVRKPIPGYKPSEEKPDPLAFPYPDDKKPSPHTKESTKSSSDAKPKSFQVRPQSAKEPTEPNYTVKYRSFIDLQDFRCSRDSTKSPRPKEIVVTIDVPLLKAVSDASLEVREKKAAAAGVQGSGLQTGAAVGLPRAARSGDGETQEEKSEVEEEDEWRERERNEEETEQRGVEEEDLKRQTRVEKDEERGLEKGEEQVRESQEGEVGEREKLGKQKREEENSNKEEEEVGVGEEAKQKEQIRDRESGEEGKLNKQRLENETQVGKPDVQKLLEDEGISESCEGGHDGAGEEKDSGTTSFQCDAPDRCFSAEEGEEEEGNSCVASLETENQPVLITAERLDCTVQEREENLSSCLEQTPKITPANIKEETEGENGSEKVETDATSLHHRSSEDSQSSVAVSSVMPAPDEPIRGDISDNRDSLLLSEGLPAGSVKPVEKERTQGDDLWVQRIKPPPVMLREIDKDGNETVISDHSTSVELVFLNTLIYELD</sequence>
<evidence type="ECO:0000313" key="1">
    <source>
        <dbReference type="EMBL" id="KAI3367689.1"/>
    </source>
</evidence>
<reference evidence="1" key="1">
    <citation type="submission" date="2022-04" db="EMBL/GenBank/DDBJ databases">
        <title>Jade perch genome.</title>
        <authorList>
            <person name="Chao B."/>
        </authorList>
    </citation>
    <scope>NUCLEOTIDE SEQUENCE</scope>
    <source>
        <strain evidence="1">CB-2022</strain>
    </source>
</reference>
<evidence type="ECO:0000313" key="2">
    <source>
        <dbReference type="Proteomes" id="UP000831701"/>
    </source>
</evidence>
<protein>
    <submittedName>
        <fullName evidence="1">Uncharacterized protein</fullName>
    </submittedName>
</protein>
<dbReference type="EMBL" id="CM041539">
    <property type="protein sequence ID" value="KAI3367689.1"/>
    <property type="molecule type" value="Genomic_DNA"/>
</dbReference>
<name>A0ACB8WJC1_9TELE</name>
<gene>
    <name evidence="1" type="ORF">L3Q82_026534</name>
</gene>
<comment type="caution">
    <text evidence="1">The sequence shown here is derived from an EMBL/GenBank/DDBJ whole genome shotgun (WGS) entry which is preliminary data.</text>
</comment>
<organism evidence="1 2">
    <name type="scientific">Scortum barcoo</name>
    <name type="common">barcoo grunter</name>
    <dbReference type="NCBI Taxonomy" id="214431"/>
    <lineage>
        <taxon>Eukaryota</taxon>
        <taxon>Metazoa</taxon>
        <taxon>Chordata</taxon>
        <taxon>Craniata</taxon>
        <taxon>Vertebrata</taxon>
        <taxon>Euteleostomi</taxon>
        <taxon>Actinopterygii</taxon>
        <taxon>Neopterygii</taxon>
        <taxon>Teleostei</taxon>
        <taxon>Neoteleostei</taxon>
        <taxon>Acanthomorphata</taxon>
        <taxon>Eupercaria</taxon>
        <taxon>Centrarchiformes</taxon>
        <taxon>Terapontoidei</taxon>
        <taxon>Terapontidae</taxon>
        <taxon>Scortum</taxon>
    </lineage>
</organism>
<keyword evidence="2" id="KW-1185">Reference proteome</keyword>